<keyword evidence="6" id="KW-1185">Reference proteome</keyword>
<reference evidence="5" key="1">
    <citation type="submission" date="2020-12" db="EMBL/GenBank/DDBJ databases">
        <title>Bacterial taxonomy.</title>
        <authorList>
            <person name="Pan X."/>
        </authorList>
    </citation>
    <scope>NUCLEOTIDE SEQUENCE</scope>
    <source>
        <strain evidence="5">M0105</strain>
    </source>
</reference>
<feature type="domain" description="HTH gntR-type" evidence="4">
    <location>
        <begin position="3"/>
        <end position="70"/>
    </location>
</feature>
<dbReference type="GO" id="GO:0003677">
    <property type="term" value="F:DNA binding"/>
    <property type="evidence" value="ECO:0007669"/>
    <property type="project" value="UniProtKB-KW"/>
</dbReference>
<gene>
    <name evidence="5" type="ORF">H0I76_08105</name>
</gene>
<dbReference type="Gene3D" id="1.10.10.10">
    <property type="entry name" value="Winged helix-like DNA-binding domain superfamily/Winged helix DNA-binding domain"/>
    <property type="match status" value="1"/>
</dbReference>
<name>A0A8J7SDD0_9RHOB</name>
<dbReference type="InterPro" id="IPR036390">
    <property type="entry name" value="WH_DNA-bd_sf"/>
</dbReference>
<dbReference type="Pfam" id="PF00392">
    <property type="entry name" value="GntR"/>
    <property type="match status" value="1"/>
</dbReference>
<dbReference type="Pfam" id="PF07729">
    <property type="entry name" value="FCD"/>
    <property type="match status" value="1"/>
</dbReference>
<dbReference type="Proteomes" id="UP000655420">
    <property type="component" value="Unassembled WGS sequence"/>
</dbReference>
<protein>
    <submittedName>
        <fullName evidence="5">GntR family transcriptional regulator</fullName>
    </submittedName>
</protein>
<dbReference type="PRINTS" id="PR00035">
    <property type="entry name" value="HTHGNTR"/>
</dbReference>
<dbReference type="InterPro" id="IPR000524">
    <property type="entry name" value="Tscrpt_reg_HTH_GntR"/>
</dbReference>
<proteinExistence type="predicted"/>
<keyword evidence="2" id="KW-0238">DNA-binding</keyword>
<dbReference type="InterPro" id="IPR011711">
    <property type="entry name" value="GntR_C"/>
</dbReference>
<dbReference type="Gene3D" id="1.20.120.530">
    <property type="entry name" value="GntR ligand-binding domain-like"/>
    <property type="match status" value="1"/>
</dbReference>
<keyword evidence="1" id="KW-0805">Transcription regulation</keyword>
<sequence length="222" mass="24693">MTGRRADLLHDKIEDLILTGELVPGERLDEVSLATRFGVSRTPIREALMQLAASGLIDLRPRRGAIVAEIGPKRMVEMFEVMAELEAICARLAARRATESDEAQICAHHQACAAAAAASDEDAYYYENEAFHEAIDAAAHQEFLSDQTRALRRRLKPYRRLQLRARGRVQNSFDEHEAVVRAILAHDAEAAAEAMRAHIVVQGERFTDLLASLETPRGARAR</sequence>
<dbReference type="RefSeq" id="WP_200609139.1">
    <property type="nucleotide sequence ID" value="NZ_JAEHHL010000004.1"/>
</dbReference>
<dbReference type="EMBL" id="JAEHHL010000004">
    <property type="protein sequence ID" value="MBK0399148.1"/>
    <property type="molecule type" value="Genomic_DNA"/>
</dbReference>
<dbReference type="InterPro" id="IPR008920">
    <property type="entry name" value="TF_FadR/GntR_C"/>
</dbReference>
<dbReference type="GO" id="GO:0003700">
    <property type="term" value="F:DNA-binding transcription factor activity"/>
    <property type="evidence" value="ECO:0007669"/>
    <property type="project" value="InterPro"/>
</dbReference>
<dbReference type="CDD" id="cd07377">
    <property type="entry name" value="WHTH_GntR"/>
    <property type="match status" value="1"/>
</dbReference>
<dbReference type="SMART" id="SM00895">
    <property type="entry name" value="FCD"/>
    <property type="match status" value="1"/>
</dbReference>
<comment type="caution">
    <text evidence="5">The sequence shown here is derived from an EMBL/GenBank/DDBJ whole genome shotgun (WGS) entry which is preliminary data.</text>
</comment>
<evidence type="ECO:0000313" key="6">
    <source>
        <dbReference type="Proteomes" id="UP000655420"/>
    </source>
</evidence>
<evidence type="ECO:0000259" key="4">
    <source>
        <dbReference type="PROSITE" id="PS50949"/>
    </source>
</evidence>
<evidence type="ECO:0000256" key="2">
    <source>
        <dbReference type="ARBA" id="ARBA00023125"/>
    </source>
</evidence>
<dbReference type="SMART" id="SM00345">
    <property type="entry name" value="HTH_GNTR"/>
    <property type="match status" value="1"/>
</dbReference>
<organism evidence="5 6">
    <name type="scientific">Thermohalobaculum xanthum</name>
    <dbReference type="NCBI Taxonomy" id="2753746"/>
    <lineage>
        <taxon>Bacteria</taxon>
        <taxon>Pseudomonadati</taxon>
        <taxon>Pseudomonadota</taxon>
        <taxon>Alphaproteobacteria</taxon>
        <taxon>Rhodobacterales</taxon>
        <taxon>Paracoccaceae</taxon>
        <taxon>Thermohalobaculum</taxon>
    </lineage>
</organism>
<evidence type="ECO:0000256" key="3">
    <source>
        <dbReference type="ARBA" id="ARBA00023163"/>
    </source>
</evidence>
<dbReference type="InterPro" id="IPR036388">
    <property type="entry name" value="WH-like_DNA-bd_sf"/>
</dbReference>
<dbReference type="SUPFAM" id="SSF46785">
    <property type="entry name" value="Winged helix' DNA-binding domain"/>
    <property type="match status" value="1"/>
</dbReference>
<dbReference type="PANTHER" id="PTHR43537:SF49">
    <property type="entry name" value="TRANSCRIPTIONAL REGULATORY PROTEIN"/>
    <property type="match status" value="1"/>
</dbReference>
<dbReference type="PANTHER" id="PTHR43537">
    <property type="entry name" value="TRANSCRIPTIONAL REGULATOR, GNTR FAMILY"/>
    <property type="match status" value="1"/>
</dbReference>
<dbReference type="AlphaFoldDB" id="A0A8J7SDD0"/>
<accession>A0A8J7SDD0</accession>
<dbReference type="SUPFAM" id="SSF48008">
    <property type="entry name" value="GntR ligand-binding domain-like"/>
    <property type="match status" value="1"/>
</dbReference>
<keyword evidence="3" id="KW-0804">Transcription</keyword>
<evidence type="ECO:0000313" key="5">
    <source>
        <dbReference type="EMBL" id="MBK0399148.1"/>
    </source>
</evidence>
<dbReference type="PROSITE" id="PS50949">
    <property type="entry name" value="HTH_GNTR"/>
    <property type="match status" value="1"/>
</dbReference>
<evidence type="ECO:0000256" key="1">
    <source>
        <dbReference type="ARBA" id="ARBA00023015"/>
    </source>
</evidence>